<feature type="transmembrane region" description="Helical" evidence="6">
    <location>
        <begin position="177"/>
        <end position="198"/>
    </location>
</feature>
<dbReference type="PROSITE" id="PS50259">
    <property type="entry name" value="G_PROTEIN_RECEP_F3_4"/>
    <property type="match status" value="1"/>
</dbReference>
<dbReference type="GO" id="GO:0004930">
    <property type="term" value="F:G protein-coupled receptor activity"/>
    <property type="evidence" value="ECO:0007669"/>
    <property type="project" value="InterPro"/>
</dbReference>
<feature type="transmembrane region" description="Helical" evidence="6">
    <location>
        <begin position="292"/>
        <end position="314"/>
    </location>
</feature>
<gene>
    <name evidence="8" type="ORF">BCR33DRAFT_2793</name>
</gene>
<dbReference type="Proteomes" id="UP000193642">
    <property type="component" value="Unassembled WGS sequence"/>
</dbReference>
<dbReference type="OrthoDB" id="2126318at2759"/>
<evidence type="ECO:0000313" key="8">
    <source>
        <dbReference type="EMBL" id="ORY53557.1"/>
    </source>
</evidence>
<reference evidence="8 9" key="1">
    <citation type="submission" date="2016-07" db="EMBL/GenBank/DDBJ databases">
        <title>Pervasive Adenine N6-methylation of Active Genes in Fungi.</title>
        <authorList>
            <consortium name="DOE Joint Genome Institute"/>
            <person name="Mondo S.J."/>
            <person name="Dannebaum R.O."/>
            <person name="Kuo R.C."/>
            <person name="Labutti K."/>
            <person name="Haridas S."/>
            <person name="Kuo A."/>
            <person name="Salamov A."/>
            <person name="Ahrendt S.R."/>
            <person name="Lipzen A."/>
            <person name="Sullivan W."/>
            <person name="Andreopoulos W.B."/>
            <person name="Clum A."/>
            <person name="Lindquist E."/>
            <person name="Daum C."/>
            <person name="Ramamoorthy G.K."/>
            <person name="Gryganskyi A."/>
            <person name="Culley D."/>
            <person name="Magnuson J.K."/>
            <person name="James T.Y."/>
            <person name="O'Malley M.A."/>
            <person name="Stajich J.E."/>
            <person name="Spatafora J.W."/>
            <person name="Visel A."/>
            <person name="Grigoriev I.V."/>
        </authorList>
    </citation>
    <scope>NUCLEOTIDE SEQUENCE [LARGE SCALE GENOMIC DNA]</scope>
    <source>
        <strain evidence="8 9">JEL800</strain>
    </source>
</reference>
<evidence type="ECO:0000256" key="2">
    <source>
        <dbReference type="ARBA" id="ARBA00022692"/>
    </source>
</evidence>
<feature type="transmembrane region" description="Helical" evidence="6">
    <location>
        <begin position="104"/>
        <end position="124"/>
    </location>
</feature>
<protein>
    <recommendedName>
        <fullName evidence="7">G-protein coupled receptors family 3 profile domain-containing protein</fullName>
    </recommendedName>
</protein>
<keyword evidence="2 6" id="KW-0812">Transmembrane</keyword>
<evidence type="ECO:0000259" key="7">
    <source>
        <dbReference type="PROSITE" id="PS50259"/>
    </source>
</evidence>
<dbReference type="Pfam" id="PF00003">
    <property type="entry name" value="7tm_3"/>
    <property type="match status" value="1"/>
</dbReference>
<keyword evidence="4 6" id="KW-0472">Membrane</keyword>
<evidence type="ECO:0000313" key="9">
    <source>
        <dbReference type="Proteomes" id="UP000193642"/>
    </source>
</evidence>
<feature type="transmembrane region" description="Helical" evidence="6">
    <location>
        <begin position="258"/>
        <end position="280"/>
    </location>
</feature>
<evidence type="ECO:0000256" key="6">
    <source>
        <dbReference type="SAM" id="Phobius"/>
    </source>
</evidence>
<feature type="region of interest" description="Disordered" evidence="5">
    <location>
        <begin position="415"/>
        <end position="446"/>
    </location>
</feature>
<feature type="region of interest" description="Disordered" evidence="5">
    <location>
        <begin position="484"/>
        <end position="511"/>
    </location>
</feature>
<feature type="compositionally biased region" description="Polar residues" evidence="5">
    <location>
        <begin position="498"/>
        <end position="511"/>
    </location>
</feature>
<keyword evidence="3 6" id="KW-1133">Transmembrane helix</keyword>
<sequence>MNTDPSNINDDYGFGLTTSIVNFTSGGAIAQYRQLRQVIFPGGKTSPPNDGWIPIIPTERWIDPSSPTANAIIICSIIGHVTAALAFVAFIYQKATSQPGSMPIAYGTFLIGGSELVFVSMKYWPDRESYTSCVNLRYLLPVGYAASYGAIFAKLFHLSRCLQNKYERARGVSDLSVLMTVVVLAGINIIITLIYQYAAVPFSNLNTISRYEYFYSCQTNDPNLGNYLTYALYVVGGFLSLACVFYSHKLKKEPNMKILDIMCKIAVLSGGTMIAIPFLSPETMLPRILRAFVSWILSMGTIIVAFIPNIVALVKGKKEGEGDSDFDLGSVIKSGINRDDWSVLESGPLEVLNMGQVHYQSRGILGWSEPKLSDMIVHRRKSQLTITFSEINSFIVNAYNVSNLISEDLLDMTRNTSQSGTGAATRGDAEAADKKQSASGDEDSEMDERIIVITTKSFSVKVIASSTGQAAEIRAQVFGVKEGEDKGASAMGSVTGAAGQTSGVRKSTVDN</sequence>
<dbReference type="EMBL" id="MCGO01000001">
    <property type="protein sequence ID" value="ORY53557.1"/>
    <property type="molecule type" value="Genomic_DNA"/>
</dbReference>
<organism evidence="8 9">
    <name type="scientific">Rhizoclosmatium globosum</name>
    <dbReference type="NCBI Taxonomy" id="329046"/>
    <lineage>
        <taxon>Eukaryota</taxon>
        <taxon>Fungi</taxon>
        <taxon>Fungi incertae sedis</taxon>
        <taxon>Chytridiomycota</taxon>
        <taxon>Chytridiomycota incertae sedis</taxon>
        <taxon>Chytridiomycetes</taxon>
        <taxon>Chytridiales</taxon>
        <taxon>Chytriomycetaceae</taxon>
        <taxon>Rhizoclosmatium</taxon>
    </lineage>
</organism>
<dbReference type="AlphaFoldDB" id="A0A1Y2D2W9"/>
<accession>A0A1Y2D2W9</accession>
<proteinExistence type="predicted"/>
<evidence type="ECO:0000256" key="5">
    <source>
        <dbReference type="SAM" id="MobiDB-lite"/>
    </source>
</evidence>
<feature type="transmembrane region" description="Helical" evidence="6">
    <location>
        <begin position="71"/>
        <end position="92"/>
    </location>
</feature>
<comment type="caution">
    <text evidence="8">The sequence shown here is derived from an EMBL/GenBank/DDBJ whole genome shotgun (WGS) entry which is preliminary data.</text>
</comment>
<evidence type="ECO:0000256" key="4">
    <source>
        <dbReference type="ARBA" id="ARBA00023136"/>
    </source>
</evidence>
<evidence type="ECO:0000256" key="3">
    <source>
        <dbReference type="ARBA" id="ARBA00022989"/>
    </source>
</evidence>
<feature type="domain" description="G-protein coupled receptors family 3 profile" evidence="7">
    <location>
        <begin position="68"/>
        <end position="308"/>
    </location>
</feature>
<dbReference type="GO" id="GO:0016020">
    <property type="term" value="C:membrane"/>
    <property type="evidence" value="ECO:0007669"/>
    <property type="project" value="UniProtKB-SubCell"/>
</dbReference>
<keyword evidence="9" id="KW-1185">Reference proteome</keyword>
<dbReference type="InterPro" id="IPR017978">
    <property type="entry name" value="GPCR_3_C"/>
</dbReference>
<comment type="subcellular location">
    <subcellularLocation>
        <location evidence="1">Membrane</location>
        <topology evidence="1">Multi-pass membrane protein</topology>
    </subcellularLocation>
</comment>
<feature type="transmembrane region" description="Helical" evidence="6">
    <location>
        <begin position="136"/>
        <end position="156"/>
    </location>
</feature>
<name>A0A1Y2D2W9_9FUNG</name>
<feature type="compositionally biased region" description="Basic and acidic residues" evidence="5">
    <location>
        <begin position="427"/>
        <end position="436"/>
    </location>
</feature>
<feature type="transmembrane region" description="Helical" evidence="6">
    <location>
        <begin position="227"/>
        <end position="246"/>
    </location>
</feature>
<evidence type="ECO:0000256" key="1">
    <source>
        <dbReference type="ARBA" id="ARBA00004141"/>
    </source>
</evidence>